<evidence type="ECO:0000256" key="2">
    <source>
        <dbReference type="ARBA" id="ARBA00023125"/>
    </source>
</evidence>
<dbReference type="Pfam" id="PF08360">
    <property type="entry name" value="TetR_C_5"/>
    <property type="match status" value="1"/>
</dbReference>
<keyword evidence="3" id="KW-0804">Transcription</keyword>
<feature type="DNA-binding region" description="H-T-H motif" evidence="4">
    <location>
        <begin position="34"/>
        <end position="53"/>
    </location>
</feature>
<proteinExistence type="predicted"/>
<evidence type="ECO:0000256" key="4">
    <source>
        <dbReference type="PROSITE-ProRule" id="PRU00335"/>
    </source>
</evidence>
<dbReference type="EMBL" id="CP009286">
    <property type="protein sequence ID" value="AIQ65077.1"/>
    <property type="molecule type" value="Genomic_DNA"/>
</dbReference>
<keyword evidence="7" id="KW-1185">Reference proteome</keyword>
<evidence type="ECO:0000256" key="1">
    <source>
        <dbReference type="ARBA" id="ARBA00023015"/>
    </source>
</evidence>
<sequence>MADKPRSYDAVQTREGILSHAKVLFSKKGYGGVSISDICRAAGCSKGSIYHHFNSKEDLFIQLARSAFESSWDDWDKRSAGYASASDKVHAYAEQFARHANLSLTKAGEDFISSLPAGSEALESFTKILTGYVKRFERLIEEGIDSGEFKSSNAAETAFILLSCYSGLAGNVRMMDKEEAVKLYRTAAGILLDGIRQ</sequence>
<dbReference type="GO" id="GO:0003700">
    <property type="term" value="F:DNA-binding transcription factor activity"/>
    <property type="evidence" value="ECO:0007669"/>
    <property type="project" value="InterPro"/>
</dbReference>
<accession>A0A089LVZ3</accession>
<dbReference type="PRINTS" id="PR00455">
    <property type="entry name" value="HTHTETR"/>
</dbReference>
<dbReference type="RefSeq" id="WP_038697852.1">
    <property type="nucleotide sequence ID" value="NZ_CP009286.1"/>
</dbReference>
<protein>
    <recommendedName>
        <fullName evidence="5">HTH tetR-type domain-containing protein</fullName>
    </recommendedName>
</protein>
<dbReference type="STRING" id="169760.PSTEL_20085"/>
<reference evidence="6 7" key="1">
    <citation type="submission" date="2014-08" db="EMBL/GenBank/DDBJ databases">
        <title>Comparative genomics of the Paenibacillus odorifer group.</title>
        <authorList>
            <person name="den Bakker H.C."/>
            <person name="Tsai Y.-C."/>
            <person name="Martin N."/>
            <person name="Korlach J."/>
            <person name="Wiedmann M."/>
        </authorList>
    </citation>
    <scope>NUCLEOTIDE SEQUENCE [LARGE SCALE GENOMIC DNA]</scope>
    <source>
        <strain evidence="6 7">DSM 14472</strain>
    </source>
</reference>
<evidence type="ECO:0000313" key="6">
    <source>
        <dbReference type="EMBL" id="AIQ65077.1"/>
    </source>
</evidence>
<dbReference type="Proteomes" id="UP000029507">
    <property type="component" value="Chromosome"/>
</dbReference>
<evidence type="ECO:0000256" key="3">
    <source>
        <dbReference type="ARBA" id="ARBA00023163"/>
    </source>
</evidence>
<dbReference type="InterPro" id="IPR013571">
    <property type="entry name" value="Tscrpt_reg_QacR_C"/>
</dbReference>
<evidence type="ECO:0000259" key="5">
    <source>
        <dbReference type="PROSITE" id="PS50977"/>
    </source>
</evidence>
<keyword evidence="1" id="KW-0805">Transcription regulation</keyword>
<keyword evidence="2 4" id="KW-0238">DNA-binding</keyword>
<dbReference type="InterPro" id="IPR009057">
    <property type="entry name" value="Homeodomain-like_sf"/>
</dbReference>
<organism evidence="6 7">
    <name type="scientific">Paenibacillus stellifer</name>
    <dbReference type="NCBI Taxonomy" id="169760"/>
    <lineage>
        <taxon>Bacteria</taxon>
        <taxon>Bacillati</taxon>
        <taxon>Bacillota</taxon>
        <taxon>Bacilli</taxon>
        <taxon>Bacillales</taxon>
        <taxon>Paenibacillaceae</taxon>
        <taxon>Paenibacillus</taxon>
    </lineage>
</organism>
<dbReference type="KEGG" id="pste:PSTEL_20085"/>
<dbReference type="PANTHER" id="PTHR47506:SF6">
    <property type="entry name" value="HTH-TYPE TRANSCRIPTIONAL REPRESSOR NEMR"/>
    <property type="match status" value="1"/>
</dbReference>
<dbReference type="Gene3D" id="1.10.10.60">
    <property type="entry name" value="Homeodomain-like"/>
    <property type="match status" value="1"/>
</dbReference>
<dbReference type="GO" id="GO:0003677">
    <property type="term" value="F:DNA binding"/>
    <property type="evidence" value="ECO:0007669"/>
    <property type="project" value="UniProtKB-UniRule"/>
</dbReference>
<dbReference type="AlphaFoldDB" id="A0A089LVZ3"/>
<dbReference type="OrthoDB" id="9785164at2"/>
<evidence type="ECO:0000313" key="7">
    <source>
        <dbReference type="Proteomes" id="UP000029507"/>
    </source>
</evidence>
<dbReference type="PANTHER" id="PTHR47506">
    <property type="entry name" value="TRANSCRIPTIONAL REGULATORY PROTEIN"/>
    <property type="match status" value="1"/>
</dbReference>
<dbReference type="SUPFAM" id="SSF48498">
    <property type="entry name" value="Tetracyclin repressor-like, C-terminal domain"/>
    <property type="match status" value="1"/>
</dbReference>
<dbReference type="PROSITE" id="PS50977">
    <property type="entry name" value="HTH_TETR_2"/>
    <property type="match status" value="1"/>
</dbReference>
<name>A0A089LVZ3_9BACL</name>
<feature type="domain" description="HTH tetR-type" evidence="5">
    <location>
        <begin position="11"/>
        <end position="71"/>
    </location>
</feature>
<dbReference type="SUPFAM" id="SSF46689">
    <property type="entry name" value="Homeodomain-like"/>
    <property type="match status" value="1"/>
</dbReference>
<dbReference type="HOGENOM" id="CLU_069356_12_2_9"/>
<dbReference type="GO" id="GO:0045892">
    <property type="term" value="P:negative regulation of DNA-templated transcription"/>
    <property type="evidence" value="ECO:0007669"/>
    <property type="project" value="InterPro"/>
</dbReference>
<dbReference type="Gene3D" id="1.10.357.10">
    <property type="entry name" value="Tetracycline Repressor, domain 2"/>
    <property type="match status" value="1"/>
</dbReference>
<dbReference type="Pfam" id="PF00440">
    <property type="entry name" value="TetR_N"/>
    <property type="match status" value="1"/>
</dbReference>
<dbReference type="InterPro" id="IPR036271">
    <property type="entry name" value="Tet_transcr_reg_TetR-rel_C_sf"/>
</dbReference>
<gene>
    <name evidence="6" type="ORF">PSTEL_20085</name>
</gene>
<dbReference type="InterPro" id="IPR001647">
    <property type="entry name" value="HTH_TetR"/>
</dbReference>